<protein>
    <recommendedName>
        <fullName evidence="4">Receptor expression-enhancing protein</fullName>
    </recommendedName>
</protein>
<accession>A0AAU9KAW2</accession>
<dbReference type="EMBL" id="CAJZBQ010000058">
    <property type="protein sequence ID" value="CAG9334590.1"/>
    <property type="molecule type" value="Genomic_DNA"/>
</dbReference>
<organism evidence="2 3">
    <name type="scientific">Blepharisma stoltei</name>
    <dbReference type="NCBI Taxonomy" id="1481888"/>
    <lineage>
        <taxon>Eukaryota</taxon>
        <taxon>Sar</taxon>
        <taxon>Alveolata</taxon>
        <taxon>Ciliophora</taxon>
        <taxon>Postciliodesmatophora</taxon>
        <taxon>Heterotrichea</taxon>
        <taxon>Heterotrichida</taxon>
        <taxon>Blepharismidae</taxon>
        <taxon>Blepharisma</taxon>
    </lineage>
</organism>
<sequence>MLCTLIHLAQLTICWIYPISQTVHAFETRNYSLFWISYWFVFGVLNYLESTFLFWLAPFCVYQILRSLFCLWMLHPDYKGAEFIEETLFPVAYEQLKGIVSMTPLGKYLEEA</sequence>
<keyword evidence="1" id="KW-0472">Membrane</keyword>
<name>A0AAU9KAW2_9CILI</name>
<evidence type="ECO:0008006" key="4">
    <source>
        <dbReference type="Google" id="ProtNLM"/>
    </source>
</evidence>
<evidence type="ECO:0000256" key="1">
    <source>
        <dbReference type="SAM" id="Phobius"/>
    </source>
</evidence>
<evidence type="ECO:0000313" key="2">
    <source>
        <dbReference type="EMBL" id="CAG9334590.1"/>
    </source>
</evidence>
<comment type="caution">
    <text evidence="2">The sequence shown here is derived from an EMBL/GenBank/DDBJ whole genome shotgun (WGS) entry which is preliminary data.</text>
</comment>
<dbReference type="InterPro" id="IPR004345">
    <property type="entry name" value="TB2_DP1_HVA22"/>
</dbReference>
<proteinExistence type="predicted"/>
<reference evidence="2" key="1">
    <citation type="submission" date="2021-09" db="EMBL/GenBank/DDBJ databases">
        <authorList>
            <consortium name="AG Swart"/>
            <person name="Singh M."/>
            <person name="Singh A."/>
            <person name="Seah K."/>
            <person name="Emmerich C."/>
        </authorList>
    </citation>
    <scope>NUCLEOTIDE SEQUENCE</scope>
    <source>
        <strain evidence="2">ATCC30299</strain>
    </source>
</reference>
<keyword evidence="3" id="KW-1185">Reference proteome</keyword>
<keyword evidence="1" id="KW-1133">Transmembrane helix</keyword>
<keyword evidence="1" id="KW-0812">Transmembrane</keyword>
<dbReference type="Pfam" id="PF03134">
    <property type="entry name" value="TB2_DP1_HVA22"/>
    <property type="match status" value="1"/>
</dbReference>
<evidence type="ECO:0000313" key="3">
    <source>
        <dbReference type="Proteomes" id="UP001162131"/>
    </source>
</evidence>
<feature type="transmembrane region" description="Helical" evidence="1">
    <location>
        <begin position="35"/>
        <end position="57"/>
    </location>
</feature>
<gene>
    <name evidence="2" type="ORF">BSTOLATCC_MIC61202</name>
</gene>
<dbReference type="Proteomes" id="UP001162131">
    <property type="component" value="Unassembled WGS sequence"/>
</dbReference>
<dbReference type="AlphaFoldDB" id="A0AAU9KAW2"/>